<name>A0ABC8QRG3_9AQUA</name>
<comment type="caution">
    <text evidence="2">The sequence shown here is derived from an EMBL/GenBank/DDBJ whole genome shotgun (WGS) entry which is preliminary data.</text>
</comment>
<dbReference type="Proteomes" id="UP001642360">
    <property type="component" value="Unassembled WGS sequence"/>
</dbReference>
<accession>A0ABC8QRG3</accession>
<protein>
    <submittedName>
        <fullName evidence="2">Uncharacterized protein</fullName>
    </submittedName>
</protein>
<feature type="region of interest" description="Disordered" evidence="1">
    <location>
        <begin position="72"/>
        <end position="105"/>
    </location>
</feature>
<feature type="non-terminal residue" evidence="2">
    <location>
        <position position="1"/>
    </location>
</feature>
<sequence length="105" mass="11041">KTTSGQRLILTKSASGSFETITRIDNVRPLIRIPNSSVQQATILNNGANSTISSAPSTIILNNSVKTNISVSKPVSTSSVSSPIISSAVTRSRSEKSTEELIPEA</sequence>
<dbReference type="AlphaFoldDB" id="A0ABC8QRG3"/>
<reference evidence="2 3" key="1">
    <citation type="submission" date="2024-02" db="EMBL/GenBank/DDBJ databases">
        <authorList>
            <person name="Vignale AGUSTIN F."/>
            <person name="Sosa J E."/>
            <person name="Modenutti C."/>
        </authorList>
    </citation>
    <scope>NUCLEOTIDE SEQUENCE [LARGE SCALE GENOMIC DNA]</scope>
</reference>
<organism evidence="2 3">
    <name type="scientific">Ilex paraguariensis</name>
    <name type="common">yerba mate</name>
    <dbReference type="NCBI Taxonomy" id="185542"/>
    <lineage>
        <taxon>Eukaryota</taxon>
        <taxon>Viridiplantae</taxon>
        <taxon>Streptophyta</taxon>
        <taxon>Embryophyta</taxon>
        <taxon>Tracheophyta</taxon>
        <taxon>Spermatophyta</taxon>
        <taxon>Magnoliopsida</taxon>
        <taxon>eudicotyledons</taxon>
        <taxon>Gunneridae</taxon>
        <taxon>Pentapetalae</taxon>
        <taxon>asterids</taxon>
        <taxon>campanulids</taxon>
        <taxon>Aquifoliales</taxon>
        <taxon>Aquifoliaceae</taxon>
        <taxon>Ilex</taxon>
    </lineage>
</organism>
<feature type="non-terminal residue" evidence="2">
    <location>
        <position position="105"/>
    </location>
</feature>
<gene>
    <name evidence="2" type="ORF">ILEXP_LOCUS1762</name>
</gene>
<evidence type="ECO:0000313" key="2">
    <source>
        <dbReference type="EMBL" id="CAK9134831.1"/>
    </source>
</evidence>
<evidence type="ECO:0000313" key="3">
    <source>
        <dbReference type="Proteomes" id="UP001642360"/>
    </source>
</evidence>
<keyword evidence="3" id="KW-1185">Reference proteome</keyword>
<evidence type="ECO:0000256" key="1">
    <source>
        <dbReference type="SAM" id="MobiDB-lite"/>
    </source>
</evidence>
<dbReference type="EMBL" id="CAUOFW020000643">
    <property type="protein sequence ID" value="CAK9134831.1"/>
    <property type="molecule type" value="Genomic_DNA"/>
</dbReference>
<proteinExistence type="predicted"/>
<feature type="compositionally biased region" description="Low complexity" evidence="1">
    <location>
        <begin position="72"/>
        <end position="87"/>
    </location>
</feature>